<protein>
    <submittedName>
        <fullName evidence="1">MATE family efflux transporter</fullName>
    </submittedName>
</protein>
<dbReference type="EMBL" id="SRYA01000015">
    <property type="protein sequence ID" value="TGY96556.1"/>
    <property type="molecule type" value="Genomic_DNA"/>
</dbReference>
<sequence>MNKNPLGHEKIPVLLRQFAIPSIIAMVVSSLYNIVDQIFIGQGVGYLGNAATNVAFPITTICLAAALLVGVGGAAKFSLELGAGNIKEAQQCIGNMFWMAVAFGLVICAVTELFIDPLLNAFGATETVLPYSHSYVRIIGIGVPFLLLTNVLSNSIRADGSPKYSMACMVIGAVVNTVLDPIFIFGFHMGVAGAAWATMISQVISFLVAFRYLFRFKTVKLGKDFFHLSPIKCVEIVSLGISNSLNQLALTLLQIVLNNSLTYYGGLSVYGSDIPLSGAGIVMKVNSIVIGVFVGLAQGSQPILGFNYGAKQYNRVKALYKLEIQCSFVMSILAFLTFQLFPQTIISLFGSGEGLYMEFTVRFMRIFLMMIIINNVQMLSASFFSAIGKPMKGVLLSLSRQVLLLIPLILIFPLFWGLNGIMYSAPVADVLAFFLSIAVVRKEFADMDKLEKQSL</sequence>
<comment type="caution">
    <text evidence="1">The sequence shown here is derived from an EMBL/GenBank/DDBJ whole genome shotgun (WGS) entry which is preliminary data.</text>
</comment>
<gene>
    <name evidence="1" type="ORF">E5329_09270</name>
</gene>
<dbReference type="Proteomes" id="UP000304953">
    <property type="component" value="Unassembled WGS sequence"/>
</dbReference>
<name>A0AC61RXV6_9FIRM</name>
<reference evidence="1" key="1">
    <citation type="submission" date="2019-04" db="EMBL/GenBank/DDBJ databases">
        <title>Microbes associate with the intestines of laboratory mice.</title>
        <authorList>
            <person name="Navarre W."/>
            <person name="Wong E."/>
            <person name="Huang K."/>
            <person name="Tropini C."/>
            <person name="Ng K."/>
            <person name="Yu B."/>
        </authorList>
    </citation>
    <scope>NUCLEOTIDE SEQUENCE</scope>
    <source>
        <strain evidence="1">NM01_1-7b</strain>
    </source>
</reference>
<accession>A0AC61RXV6</accession>
<organism evidence="1 2">
    <name type="scientific">Petralouisia muris</name>
    <dbReference type="NCBI Taxonomy" id="3032872"/>
    <lineage>
        <taxon>Bacteria</taxon>
        <taxon>Bacillati</taxon>
        <taxon>Bacillota</taxon>
        <taxon>Clostridia</taxon>
        <taxon>Lachnospirales</taxon>
        <taxon>Lachnospiraceae</taxon>
        <taxon>Petralouisia</taxon>
    </lineage>
</organism>
<evidence type="ECO:0000313" key="1">
    <source>
        <dbReference type="EMBL" id="TGY96556.1"/>
    </source>
</evidence>
<evidence type="ECO:0000313" key="2">
    <source>
        <dbReference type="Proteomes" id="UP000304953"/>
    </source>
</evidence>
<keyword evidence="2" id="KW-1185">Reference proteome</keyword>
<proteinExistence type="predicted"/>